<reference evidence="3" key="1">
    <citation type="submission" date="2021-03" db="EMBL/GenBank/DDBJ databases">
        <authorList>
            <person name="Bekaert M."/>
        </authorList>
    </citation>
    <scope>NUCLEOTIDE SEQUENCE</scope>
</reference>
<keyword evidence="1" id="KW-0175">Coiled coil</keyword>
<dbReference type="OrthoDB" id="6162191at2759"/>
<dbReference type="SUPFAM" id="SSF54001">
    <property type="entry name" value="Cysteine proteinases"/>
    <property type="match status" value="1"/>
</dbReference>
<comment type="caution">
    <text evidence="3">The sequence shown here is derived from an EMBL/GenBank/DDBJ whole genome shotgun (WGS) entry which is preliminary data.</text>
</comment>
<dbReference type="Pfam" id="PF02338">
    <property type="entry name" value="OTU"/>
    <property type="match status" value="1"/>
</dbReference>
<dbReference type="PANTHER" id="PTHR21301">
    <property type="entry name" value="REVERSE TRANSCRIPTASE"/>
    <property type="match status" value="1"/>
</dbReference>
<dbReference type="InterPro" id="IPR003323">
    <property type="entry name" value="OTU_dom"/>
</dbReference>
<dbReference type="Gene3D" id="3.90.70.80">
    <property type="match status" value="1"/>
</dbReference>
<protein>
    <recommendedName>
        <fullName evidence="2">OTU domain-containing protein</fullName>
    </recommendedName>
</protein>
<keyword evidence="4" id="KW-1185">Reference proteome</keyword>
<dbReference type="CDD" id="cd22755">
    <property type="entry name" value="OTU_CeDUB-like"/>
    <property type="match status" value="1"/>
</dbReference>
<dbReference type="Proteomes" id="UP000683360">
    <property type="component" value="Unassembled WGS sequence"/>
</dbReference>
<evidence type="ECO:0000256" key="1">
    <source>
        <dbReference type="SAM" id="Coils"/>
    </source>
</evidence>
<feature type="coiled-coil region" evidence="1">
    <location>
        <begin position="78"/>
        <end position="135"/>
    </location>
</feature>
<evidence type="ECO:0000313" key="4">
    <source>
        <dbReference type="Proteomes" id="UP000683360"/>
    </source>
</evidence>
<name>A0A8S3TXI8_MYTED</name>
<evidence type="ECO:0000313" key="3">
    <source>
        <dbReference type="EMBL" id="CAG2233498.1"/>
    </source>
</evidence>
<dbReference type="PROSITE" id="PS50802">
    <property type="entry name" value="OTU"/>
    <property type="match status" value="1"/>
</dbReference>
<proteinExistence type="predicted"/>
<accession>A0A8S3TXI8</accession>
<dbReference type="PANTHER" id="PTHR21301:SF10">
    <property type="entry name" value="REVERSE TRANSCRIPTASE DOMAIN-CONTAINING PROTEIN"/>
    <property type="match status" value="1"/>
</dbReference>
<sequence length="890" mass="103941">MEDCEEMEHGRLEFLRITDKKVRYISHLNFLNSCIKDNVVPNGFQLKWKFNLDAKPEIIQKGKMVLHDASMKLLNLSINVCENKINETSITLNQLSNKLCDTDVDSYHKIKMEARNLLKNNKEEYDNRKKSKMKRIKENQLYSCNCNTDMVKNNFQKLSDHSGQIRDDDFIKMKVRGDGNCFYRCISLFLYGIENHHNKIRQATVKYMKEHKHRFLPLIDENFNLHMAHQSMTDGTLESWATEAEITAVSEMYEYTIFVKTKVDGAVTWIKYSPMNGAHDKERWIAIEHLHNHFNLLKFKQKKCVCKQIHLTTSNIQEQKNMVGNRKVQNDEIDWFDQTNMKDNSNKDIEPVTYRPEKEKKSVQENEVTNTSCPVINLSSKNLNTEHMSLLSKGLSFIPAQKKVNIGKVLADLTEWERRMRLKEYFYNIKEHEEVKEKSECSKTRRKNKDFTPKPGKNIWLDTYIEVVKGDVMNGLKQRKSINLTTKEENALKDILQDDDIVIRPADKGSGIVVINKEEYFKKLEEEITNNDTYSETEQNTTHQITKKVKSLVNRMKKEGSISGEMKTYLIPKHPHPAKLKGNPKIHKQNKPYRTIVNGIGTATEKIAEIAEKELDNYVINSPSYIRDTTDFLNKLSKVKQPIPKNSILFCFDVVKLYPSIPREEGIKACKIALDTRRNKEIPTNDILEMIKLVLEGNNFKLIDRDFLQNEGVAIGSKLGKNFACTYMRQWDKALEKFKEKPLFYKRFIDDGFGIWTHGEQKLKEFMDFANSINDKIKVELSNKTCKEECEVCDIERHEEKIILGDKTFNLKKNIHGCQLVNLIYGLHCEKCNHYVYVGETERSLNERIKEHLADIRHDRDTAVAEHFNQEDHCKEDITVQVLLKFDHLG</sequence>
<dbReference type="AlphaFoldDB" id="A0A8S3TXI8"/>
<evidence type="ECO:0000259" key="2">
    <source>
        <dbReference type="PROSITE" id="PS50802"/>
    </source>
</evidence>
<gene>
    <name evidence="3" type="ORF">MEDL_46092</name>
</gene>
<organism evidence="3 4">
    <name type="scientific">Mytilus edulis</name>
    <name type="common">Blue mussel</name>
    <dbReference type="NCBI Taxonomy" id="6550"/>
    <lineage>
        <taxon>Eukaryota</taxon>
        <taxon>Metazoa</taxon>
        <taxon>Spiralia</taxon>
        <taxon>Lophotrochozoa</taxon>
        <taxon>Mollusca</taxon>
        <taxon>Bivalvia</taxon>
        <taxon>Autobranchia</taxon>
        <taxon>Pteriomorphia</taxon>
        <taxon>Mytilida</taxon>
        <taxon>Mytiloidea</taxon>
        <taxon>Mytilidae</taxon>
        <taxon>Mytilinae</taxon>
        <taxon>Mytilus</taxon>
    </lineage>
</organism>
<dbReference type="EMBL" id="CAJPWZ010002207">
    <property type="protein sequence ID" value="CAG2233498.1"/>
    <property type="molecule type" value="Genomic_DNA"/>
</dbReference>
<feature type="domain" description="OTU" evidence="2">
    <location>
        <begin position="170"/>
        <end position="300"/>
    </location>
</feature>
<dbReference type="InterPro" id="IPR038765">
    <property type="entry name" value="Papain-like_cys_pep_sf"/>
</dbReference>